<dbReference type="Proteomes" id="UP001149400">
    <property type="component" value="Unassembled WGS sequence"/>
</dbReference>
<keyword evidence="1" id="KW-0812">Transmembrane</keyword>
<evidence type="ECO:0000256" key="1">
    <source>
        <dbReference type="SAM" id="Phobius"/>
    </source>
</evidence>
<feature type="transmembrane region" description="Helical" evidence="1">
    <location>
        <begin position="17"/>
        <end position="34"/>
    </location>
</feature>
<reference evidence="2" key="1">
    <citation type="submission" date="2021-12" db="EMBL/GenBank/DDBJ databases">
        <title>Enterovibrio ZSDZ35 sp. nov. and Enterovibrio ZSDZ42 sp. nov., isolated from coastal seawater in Qingdao.</title>
        <authorList>
            <person name="Zhang P."/>
        </authorList>
    </citation>
    <scope>NUCLEOTIDE SEQUENCE</scope>
    <source>
        <strain evidence="2">ZSDZ42</strain>
    </source>
</reference>
<keyword evidence="1" id="KW-0472">Membrane</keyword>
<dbReference type="EMBL" id="JAJUBC010000013">
    <property type="protein sequence ID" value="MDD1794066.1"/>
    <property type="molecule type" value="Genomic_DNA"/>
</dbReference>
<accession>A0ABT5R2T5</accession>
<dbReference type="RefSeq" id="WP_274164906.1">
    <property type="nucleotide sequence ID" value="NZ_JAJUBC010000013.1"/>
</dbReference>
<protein>
    <submittedName>
        <fullName evidence="2">Uncharacterized protein</fullName>
    </submittedName>
</protein>
<gene>
    <name evidence="2" type="ORF">LRP50_13065</name>
</gene>
<proteinExistence type="predicted"/>
<keyword evidence="1" id="KW-1133">Transmembrane helix</keyword>
<name>A0ABT5R2T5_9GAMM</name>
<organism evidence="2 3">
    <name type="scientific">Enterovibrio gelatinilyticus</name>
    <dbReference type="NCBI Taxonomy" id="2899819"/>
    <lineage>
        <taxon>Bacteria</taxon>
        <taxon>Pseudomonadati</taxon>
        <taxon>Pseudomonadota</taxon>
        <taxon>Gammaproteobacteria</taxon>
        <taxon>Vibrionales</taxon>
        <taxon>Vibrionaceae</taxon>
        <taxon>Enterovibrio</taxon>
    </lineage>
</organism>
<comment type="caution">
    <text evidence="2">The sequence shown here is derived from an EMBL/GenBank/DDBJ whole genome shotgun (WGS) entry which is preliminary data.</text>
</comment>
<sequence length="96" mass="10849">MSNFEVLLDFAKENKKIVVPILLVVVTVAGLYAYRLPDFIYGWKVQYDLKKETEVRLLTGQCVVNVSKSEDQAPDWIHCERLFGTTASEGGVDLPE</sequence>
<evidence type="ECO:0000313" key="3">
    <source>
        <dbReference type="Proteomes" id="UP001149400"/>
    </source>
</evidence>
<keyword evidence="3" id="KW-1185">Reference proteome</keyword>
<evidence type="ECO:0000313" key="2">
    <source>
        <dbReference type="EMBL" id="MDD1794066.1"/>
    </source>
</evidence>